<dbReference type="EMBL" id="FZNY01000001">
    <property type="protein sequence ID" value="SNR46097.1"/>
    <property type="molecule type" value="Genomic_DNA"/>
</dbReference>
<evidence type="ECO:0000313" key="2">
    <source>
        <dbReference type="Proteomes" id="UP000198379"/>
    </source>
</evidence>
<accession>A0A238WI10</accession>
<protein>
    <submittedName>
        <fullName evidence="1">Uncharacterized protein</fullName>
    </submittedName>
</protein>
<organism evidence="1 2">
    <name type="scientific">Dokdonia pacifica</name>
    <dbReference type="NCBI Taxonomy" id="1627892"/>
    <lineage>
        <taxon>Bacteria</taxon>
        <taxon>Pseudomonadati</taxon>
        <taxon>Bacteroidota</taxon>
        <taxon>Flavobacteriia</taxon>
        <taxon>Flavobacteriales</taxon>
        <taxon>Flavobacteriaceae</taxon>
        <taxon>Dokdonia</taxon>
    </lineage>
</organism>
<keyword evidence="2" id="KW-1185">Reference proteome</keyword>
<gene>
    <name evidence="1" type="ORF">SAMN06265376_1011092</name>
</gene>
<name>A0A238WI10_9FLAO</name>
<evidence type="ECO:0000313" key="1">
    <source>
        <dbReference type="EMBL" id="SNR46097.1"/>
    </source>
</evidence>
<dbReference type="Proteomes" id="UP000198379">
    <property type="component" value="Unassembled WGS sequence"/>
</dbReference>
<reference evidence="1 2" key="1">
    <citation type="submission" date="2017-06" db="EMBL/GenBank/DDBJ databases">
        <authorList>
            <person name="Kim H.J."/>
            <person name="Triplett B.A."/>
        </authorList>
    </citation>
    <scope>NUCLEOTIDE SEQUENCE [LARGE SCALE GENOMIC DNA]</scope>
    <source>
        <strain evidence="1 2">DSM 25597</strain>
    </source>
</reference>
<sequence length="222" mass="24118">MVSCSDPIQNNSRISFDFKVINESNQPISDIGVSASALRSGVSIFIPIIPSFEGVLGVGTTDNQGEANLISLSPDETISRIGVLINSEEQSAETPLNEDYGVVIYQLDSIITRNTVLPDVVLKRSATLEIEIIDTPTLEGTLSYAITYPARVQKFQIPSGEEAISETIEGSGILESSEILVLETLQNTTALFTYFITSNGVTESDTIEIPINQETVQYAFEF</sequence>
<dbReference type="AlphaFoldDB" id="A0A238WI10"/>
<proteinExistence type="predicted"/>